<protein>
    <recommendedName>
        <fullName evidence="5">Golgin subfamily A member 1</fullName>
    </recommendedName>
</protein>
<dbReference type="AlphaFoldDB" id="A0A8K0NXQ7"/>
<name>A0A8K0NXQ7_LADFU</name>
<feature type="compositionally biased region" description="Polar residues" evidence="2">
    <location>
        <begin position="26"/>
        <end position="55"/>
    </location>
</feature>
<evidence type="ECO:0008006" key="5">
    <source>
        <dbReference type="Google" id="ProtNLM"/>
    </source>
</evidence>
<keyword evidence="4" id="KW-1185">Reference proteome</keyword>
<evidence type="ECO:0000256" key="2">
    <source>
        <dbReference type="SAM" id="MobiDB-lite"/>
    </source>
</evidence>
<feature type="region of interest" description="Disordered" evidence="2">
    <location>
        <begin position="1"/>
        <end position="89"/>
    </location>
</feature>
<feature type="coiled-coil region" evidence="1">
    <location>
        <begin position="93"/>
        <end position="233"/>
    </location>
</feature>
<dbReference type="EMBL" id="KZ308169">
    <property type="protein sequence ID" value="KAG8223654.1"/>
    <property type="molecule type" value="Genomic_DNA"/>
</dbReference>
<sequence length="236" mass="26993">MFANLKNKIREETGSDIAKLAPILNSPPNTQTKGLGGSSNRHSNYGSTSSLSSFTEPDGAKEDTLSDGKGSCGSAGRMGVSGRGDRRGEEEWVRALERRDTEWRRKLEEQESEFNTKLEEKESEWSRSLDLLTSEKAVLEEEKRDVVRQKLALEEALKEAKEYKKKAIQYQEDMDQLEGFQTQEMAKIKHLLLVKEQELEEKVQQLKESESRAESLRIELRNHAQQLNDLQIMLLH</sequence>
<gene>
    <name evidence="3" type="ORF">J437_LFUL001761</name>
</gene>
<comment type="caution">
    <text evidence="3">The sequence shown here is derived from an EMBL/GenBank/DDBJ whole genome shotgun (WGS) entry which is preliminary data.</text>
</comment>
<reference evidence="3" key="2">
    <citation type="submission" date="2017-10" db="EMBL/GenBank/DDBJ databases">
        <title>Ladona fulva Genome sequencing and assembly.</title>
        <authorList>
            <person name="Murali S."/>
            <person name="Richards S."/>
            <person name="Bandaranaike D."/>
            <person name="Bellair M."/>
            <person name="Blankenburg K."/>
            <person name="Chao H."/>
            <person name="Dinh H."/>
            <person name="Doddapaneni H."/>
            <person name="Dugan-Rocha S."/>
            <person name="Elkadiri S."/>
            <person name="Gnanaolivu R."/>
            <person name="Hernandez B."/>
            <person name="Skinner E."/>
            <person name="Javaid M."/>
            <person name="Lee S."/>
            <person name="Li M."/>
            <person name="Ming W."/>
            <person name="Munidasa M."/>
            <person name="Muniz J."/>
            <person name="Nguyen L."/>
            <person name="Hughes D."/>
            <person name="Osuji N."/>
            <person name="Pu L.-L."/>
            <person name="Puazo M."/>
            <person name="Qu C."/>
            <person name="Quiroz J."/>
            <person name="Raj R."/>
            <person name="Weissenberger G."/>
            <person name="Xin Y."/>
            <person name="Zou X."/>
            <person name="Han Y."/>
            <person name="Worley K."/>
            <person name="Muzny D."/>
            <person name="Gibbs R."/>
        </authorList>
    </citation>
    <scope>NUCLEOTIDE SEQUENCE</scope>
    <source>
        <strain evidence="3">Sampled in the wild</strain>
    </source>
</reference>
<evidence type="ECO:0000313" key="3">
    <source>
        <dbReference type="EMBL" id="KAG8223654.1"/>
    </source>
</evidence>
<dbReference type="OrthoDB" id="5848685at2759"/>
<proteinExistence type="predicted"/>
<reference evidence="3" key="1">
    <citation type="submission" date="2013-04" db="EMBL/GenBank/DDBJ databases">
        <authorList>
            <person name="Qu J."/>
            <person name="Murali S.C."/>
            <person name="Bandaranaike D."/>
            <person name="Bellair M."/>
            <person name="Blankenburg K."/>
            <person name="Chao H."/>
            <person name="Dinh H."/>
            <person name="Doddapaneni H."/>
            <person name="Downs B."/>
            <person name="Dugan-Rocha S."/>
            <person name="Elkadiri S."/>
            <person name="Gnanaolivu R.D."/>
            <person name="Hernandez B."/>
            <person name="Javaid M."/>
            <person name="Jayaseelan J.C."/>
            <person name="Lee S."/>
            <person name="Li M."/>
            <person name="Ming W."/>
            <person name="Munidasa M."/>
            <person name="Muniz J."/>
            <person name="Nguyen L."/>
            <person name="Ongeri F."/>
            <person name="Osuji N."/>
            <person name="Pu L.-L."/>
            <person name="Puazo M."/>
            <person name="Qu C."/>
            <person name="Quiroz J."/>
            <person name="Raj R."/>
            <person name="Weissenberger G."/>
            <person name="Xin Y."/>
            <person name="Zou X."/>
            <person name="Han Y."/>
            <person name="Richards S."/>
            <person name="Worley K."/>
            <person name="Muzny D."/>
            <person name="Gibbs R."/>
        </authorList>
    </citation>
    <scope>NUCLEOTIDE SEQUENCE</scope>
    <source>
        <strain evidence="3">Sampled in the wild</strain>
    </source>
</reference>
<evidence type="ECO:0000256" key="1">
    <source>
        <dbReference type="SAM" id="Coils"/>
    </source>
</evidence>
<keyword evidence="1" id="KW-0175">Coiled coil</keyword>
<accession>A0A8K0NXQ7</accession>
<dbReference type="Proteomes" id="UP000792457">
    <property type="component" value="Unassembled WGS sequence"/>
</dbReference>
<organism evidence="3 4">
    <name type="scientific">Ladona fulva</name>
    <name type="common">Scarce chaser dragonfly</name>
    <name type="synonym">Libellula fulva</name>
    <dbReference type="NCBI Taxonomy" id="123851"/>
    <lineage>
        <taxon>Eukaryota</taxon>
        <taxon>Metazoa</taxon>
        <taxon>Ecdysozoa</taxon>
        <taxon>Arthropoda</taxon>
        <taxon>Hexapoda</taxon>
        <taxon>Insecta</taxon>
        <taxon>Pterygota</taxon>
        <taxon>Palaeoptera</taxon>
        <taxon>Odonata</taxon>
        <taxon>Epiprocta</taxon>
        <taxon>Anisoptera</taxon>
        <taxon>Libelluloidea</taxon>
        <taxon>Libellulidae</taxon>
        <taxon>Ladona</taxon>
    </lineage>
</organism>
<evidence type="ECO:0000313" key="4">
    <source>
        <dbReference type="Proteomes" id="UP000792457"/>
    </source>
</evidence>